<comment type="caution">
    <text evidence="1">The sequence shown here is derived from an EMBL/GenBank/DDBJ whole genome shotgun (WGS) entry which is preliminary data.</text>
</comment>
<dbReference type="EMBL" id="BMIB01000006">
    <property type="protein sequence ID" value="GGH80936.1"/>
    <property type="molecule type" value="Genomic_DNA"/>
</dbReference>
<reference evidence="1" key="1">
    <citation type="journal article" date="2014" name="Int. J. Syst. Evol. Microbiol.">
        <title>Complete genome sequence of Corynebacterium casei LMG S-19264T (=DSM 44701T), isolated from a smear-ripened cheese.</title>
        <authorList>
            <consortium name="US DOE Joint Genome Institute (JGI-PGF)"/>
            <person name="Walter F."/>
            <person name="Albersmeier A."/>
            <person name="Kalinowski J."/>
            <person name="Ruckert C."/>
        </authorList>
    </citation>
    <scope>NUCLEOTIDE SEQUENCE</scope>
    <source>
        <strain evidence="1">CGMCC 1.15290</strain>
    </source>
</reference>
<dbReference type="RefSeq" id="WP_188958222.1">
    <property type="nucleotide sequence ID" value="NZ_BMIB01000006.1"/>
</dbReference>
<dbReference type="AlphaFoldDB" id="A0A917MZ77"/>
<organism evidence="1 2">
    <name type="scientific">Filimonas zeae</name>
    <dbReference type="NCBI Taxonomy" id="1737353"/>
    <lineage>
        <taxon>Bacteria</taxon>
        <taxon>Pseudomonadati</taxon>
        <taxon>Bacteroidota</taxon>
        <taxon>Chitinophagia</taxon>
        <taxon>Chitinophagales</taxon>
        <taxon>Chitinophagaceae</taxon>
        <taxon>Filimonas</taxon>
    </lineage>
</organism>
<evidence type="ECO:0000313" key="1">
    <source>
        <dbReference type="EMBL" id="GGH80936.1"/>
    </source>
</evidence>
<dbReference type="Proteomes" id="UP000627292">
    <property type="component" value="Unassembled WGS sequence"/>
</dbReference>
<dbReference type="CDD" id="cd07820">
    <property type="entry name" value="SRPBCC_3"/>
    <property type="match status" value="1"/>
</dbReference>
<sequence length="156" mass="18408">MSKVYSLKTVQWLPVNMDTAWRFFSSPYNLKEITPPDMGFDIISTHHGAEMYAGQVIEYRLKLLGLIKLYWMTEITHVQPHAYFIDEQRFGPYALWHHQHHFQEKDGGVEMTDIVHYKIPFGILGSLAHVLYVKKQLKHIFDFRFQKIAALFPANR</sequence>
<evidence type="ECO:0008006" key="3">
    <source>
        <dbReference type="Google" id="ProtNLM"/>
    </source>
</evidence>
<name>A0A917MZ77_9BACT</name>
<reference evidence="1" key="2">
    <citation type="submission" date="2020-09" db="EMBL/GenBank/DDBJ databases">
        <authorList>
            <person name="Sun Q."/>
            <person name="Zhou Y."/>
        </authorList>
    </citation>
    <scope>NUCLEOTIDE SEQUENCE</scope>
    <source>
        <strain evidence="1">CGMCC 1.15290</strain>
    </source>
</reference>
<keyword evidence="2" id="KW-1185">Reference proteome</keyword>
<gene>
    <name evidence="1" type="ORF">GCM10011379_52550</name>
</gene>
<protein>
    <recommendedName>
        <fullName evidence="3">Ligand-binding SRPBCC domain-containing protein</fullName>
    </recommendedName>
</protein>
<dbReference type="InterPro" id="IPR023393">
    <property type="entry name" value="START-like_dom_sf"/>
</dbReference>
<dbReference type="SUPFAM" id="SSF55961">
    <property type="entry name" value="Bet v1-like"/>
    <property type="match status" value="1"/>
</dbReference>
<accession>A0A917MZ77</accession>
<evidence type="ECO:0000313" key="2">
    <source>
        <dbReference type="Proteomes" id="UP000627292"/>
    </source>
</evidence>
<proteinExistence type="predicted"/>
<dbReference type="Gene3D" id="3.30.530.20">
    <property type="match status" value="1"/>
</dbReference>